<dbReference type="PANTHER" id="PTHR13193:SF0">
    <property type="entry name" value="PAT COMPLEX SUBUNIT ASTERIX"/>
    <property type="match status" value="1"/>
</dbReference>
<evidence type="ECO:0000313" key="7">
    <source>
        <dbReference type="EMBL" id="KAG2399003.1"/>
    </source>
</evidence>
<comment type="similarity">
    <text evidence="2">Belongs to the Asterix family.</text>
</comment>
<evidence type="ECO:0000256" key="6">
    <source>
        <dbReference type="SAM" id="Phobius"/>
    </source>
</evidence>
<protein>
    <submittedName>
        <fullName evidence="7">Protein Asterix</fullName>
    </submittedName>
</protein>
<comment type="caution">
    <text evidence="7">The sequence shown here is derived from an EMBL/GenBank/DDBJ whole genome shotgun (WGS) entry which is preliminary data.</text>
</comment>
<keyword evidence="5 6" id="KW-0472">Membrane</keyword>
<dbReference type="PANTHER" id="PTHR13193">
    <property type="entry name" value="CGI-140"/>
    <property type="match status" value="1"/>
</dbReference>
<dbReference type="EMBL" id="JABFOF010000004">
    <property type="protein sequence ID" value="KAG2399003.1"/>
    <property type="molecule type" value="Genomic_DNA"/>
</dbReference>
<accession>A0A8T0KKU0</accession>
<name>A0A8T0KKU0_PHAAN</name>
<dbReference type="Proteomes" id="UP000743370">
    <property type="component" value="Unassembled WGS sequence"/>
</dbReference>
<keyword evidence="4 6" id="KW-1133">Transmembrane helix</keyword>
<dbReference type="GO" id="GO:0005789">
    <property type="term" value="C:endoplasmic reticulum membrane"/>
    <property type="evidence" value="ECO:0007669"/>
    <property type="project" value="InterPro"/>
</dbReference>
<dbReference type="GO" id="GO:0044183">
    <property type="term" value="F:protein folding chaperone"/>
    <property type="evidence" value="ECO:0007669"/>
    <property type="project" value="InterPro"/>
</dbReference>
<organism evidence="7 8">
    <name type="scientific">Phaseolus angularis</name>
    <name type="common">Azuki bean</name>
    <name type="synonym">Vigna angularis</name>
    <dbReference type="NCBI Taxonomy" id="3914"/>
    <lineage>
        <taxon>Eukaryota</taxon>
        <taxon>Viridiplantae</taxon>
        <taxon>Streptophyta</taxon>
        <taxon>Embryophyta</taxon>
        <taxon>Tracheophyta</taxon>
        <taxon>Spermatophyta</taxon>
        <taxon>Magnoliopsida</taxon>
        <taxon>eudicotyledons</taxon>
        <taxon>Gunneridae</taxon>
        <taxon>Pentapetalae</taxon>
        <taxon>rosids</taxon>
        <taxon>fabids</taxon>
        <taxon>Fabales</taxon>
        <taxon>Fabaceae</taxon>
        <taxon>Papilionoideae</taxon>
        <taxon>50 kb inversion clade</taxon>
        <taxon>NPAAA clade</taxon>
        <taxon>indigoferoid/millettioid clade</taxon>
        <taxon>Phaseoleae</taxon>
        <taxon>Vigna</taxon>
    </lineage>
</organism>
<dbReference type="InterPro" id="IPR005351">
    <property type="entry name" value="ASTER"/>
</dbReference>
<evidence type="ECO:0000256" key="3">
    <source>
        <dbReference type="ARBA" id="ARBA00022692"/>
    </source>
</evidence>
<evidence type="ECO:0000313" key="8">
    <source>
        <dbReference type="Proteomes" id="UP000743370"/>
    </source>
</evidence>
<feature type="transmembrane region" description="Helical" evidence="6">
    <location>
        <begin position="165"/>
        <end position="187"/>
    </location>
</feature>
<dbReference type="GO" id="GO:0045048">
    <property type="term" value="P:protein insertion into ER membrane"/>
    <property type="evidence" value="ECO:0007669"/>
    <property type="project" value="InterPro"/>
</dbReference>
<reference evidence="7 8" key="1">
    <citation type="submission" date="2020-05" db="EMBL/GenBank/DDBJ databases">
        <title>Vigna angularis (adzuki bean) Var. LongXiaoDou No. 4 denovo assembly.</title>
        <authorList>
            <person name="Xiang H."/>
        </authorList>
    </citation>
    <scope>NUCLEOTIDE SEQUENCE [LARGE SCALE GENOMIC DNA]</scope>
    <source>
        <tissue evidence="7">Leaf</tissue>
    </source>
</reference>
<evidence type="ECO:0000256" key="4">
    <source>
        <dbReference type="ARBA" id="ARBA00022989"/>
    </source>
</evidence>
<evidence type="ECO:0000256" key="5">
    <source>
        <dbReference type="ARBA" id="ARBA00023136"/>
    </source>
</evidence>
<keyword evidence="3 6" id="KW-0812">Transmembrane</keyword>
<dbReference type="AlphaFoldDB" id="A0A8T0KKU0"/>
<comment type="subcellular location">
    <subcellularLocation>
        <location evidence="1">Membrane</location>
    </subcellularLocation>
</comment>
<dbReference type="Pfam" id="PF03669">
    <property type="entry name" value="ASTER"/>
    <property type="match status" value="1"/>
</dbReference>
<evidence type="ECO:0000256" key="1">
    <source>
        <dbReference type="ARBA" id="ARBA00004370"/>
    </source>
</evidence>
<feature type="transmembrane region" description="Helical" evidence="6">
    <location>
        <begin position="31"/>
        <end position="48"/>
    </location>
</feature>
<proteinExistence type="inferred from homology"/>
<gene>
    <name evidence="7" type="ORF">HKW66_Vig0085150</name>
</gene>
<evidence type="ECO:0000256" key="2">
    <source>
        <dbReference type="ARBA" id="ARBA00009066"/>
    </source>
</evidence>
<sequence length="257" mass="28668">MSSHTNDPRQPSAARPYVAPQIAPQDLPIDYAGFIAVIFGVGGVMFRYKLSSWLALIFCAQSVANMRNVENDLKQVMMAMIRVDRTATSHRTVVRDGEHMFKGVFEVHRDFGRKCRSIRQVFSNGIDNKLLWTSQTRQTKLKSQDFENQTLLSSKKTRLGKLGKITVMKIVISLIILFVGIAILVVIHVCIVGRVFRGNNTDEEGTQQGQNMSGMKRMLGEDNISDLKNLPCFVYDEAEAASAERRGAAAPSIVLFA</sequence>